<comment type="catalytic activity">
    <reaction evidence="6 7">
        <text>N(6)-[(R)-dihydrolipoyl]-L-lysyl-[protein] + NAD(+) = N(6)-[(R)-lipoyl]-L-lysyl-[protein] + NADH + H(+)</text>
        <dbReference type="Rhea" id="RHEA:15045"/>
        <dbReference type="Rhea" id="RHEA-COMP:10474"/>
        <dbReference type="Rhea" id="RHEA-COMP:10475"/>
        <dbReference type="ChEBI" id="CHEBI:15378"/>
        <dbReference type="ChEBI" id="CHEBI:57540"/>
        <dbReference type="ChEBI" id="CHEBI:57945"/>
        <dbReference type="ChEBI" id="CHEBI:83099"/>
        <dbReference type="ChEBI" id="CHEBI:83100"/>
        <dbReference type="EC" id="1.8.1.4"/>
    </reaction>
</comment>
<evidence type="ECO:0000259" key="8">
    <source>
        <dbReference type="Pfam" id="PF02852"/>
    </source>
</evidence>
<keyword evidence="5 7" id="KW-0520">NAD</keyword>
<dbReference type="PIRSF" id="PIRSF000350">
    <property type="entry name" value="Mercury_reductase_MerA"/>
    <property type="match status" value="1"/>
</dbReference>
<comment type="cofactor">
    <cofactor evidence="7">
        <name>FAD</name>
        <dbReference type="ChEBI" id="CHEBI:57692"/>
    </cofactor>
    <text evidence="7">Binds 1 FAD per subunit.</text>
</comment>
<dbReference type="PRINTS" id="PR00368">
    <property type="entry name" value="FADPNR"/>
</dbReference>
<keyword evidence="11" id="KW-1185">Reference proteome</keyword>
<feature type="domain" description="Pyridine nucleotide-disulphide oxidoreductase dimerisation" evidence="8">
    <location>
        <begin position="347"/>
        <end position="455"/>
    </location>
</feature>
<sequence>MRNEYDIVVIGSGPGGYVAAIRASQLGYKVAIIEKYPFLGGTCTNVGCIPSKALLDSSEHFYNAREVLNHHGVDPGKIQLNFQKMIARKDKVVKTNNEGLAFLMKKNKIDVYQGVGVLASDKMVEVRNATGKIILITNYIILATGSKPASLPGTDIDEQNILSSTGALSLKNIPESLTVIGGGIIGVEMASVYSRLGSKVRILEYSDALIPGMDRSLGKGLAVVLKKKGINIHLDARVSGVSDAGQEVTVTWADRQGRIHETGAEKVLVAVGRKPYTQGLGLEKLKIVTDERGFITVNKRLQTSVPNIFAIGDVIGGQMLAHKAEEEGIFVAEVIDGQKPHINYRNIPGVVYTWPEVASVGFTEEEIKKKEIPYRKGKFPFSALGRARAAAEEDGFVKVLADTVHGEVLGVHILGARAADLIAQAVVAMEYEVRDIDMATISWAHPTFSEALKEAYLASSGRGNINI</sequence>
<evidence type="ECO:0000256" key="1">
    <source>
        <dbReference type="ARBA" id="ARBA00007532"/>
    </source>
</evidence>
<feature type="domain" description="FAD/NAD(P)-binding" evidence="9">
    <location>
        <begin position="5"/>
        <end position="328"/>
    </location>
</feature>
<evidence type="ECO:0000256" key="5">
    <source>
        <dbReference type="ARBA" id="ARBA00023027"/>
    </source>
</evidence>
<evidence type="ECO:0000256" key="2">
    <source>
        <dbReference type="ARBA" id="ARBA00012608"/>
    </source>
</evidence>
<name>A0ABU3CEQ2_9FLAO</name>
<gene>
    <name evidence="10" type="primary">lpdA</name>
    <name evidence="10" type="ORF">RM553_18425</name>
</gene>
<dbReference type="NCBIfam" id="TIGR01350">
    <property type="entry name" value="lipoamide_DH"/>
    <property type="match status" value="1"/>
</dbReference>
<dbReference type="RefSeq" id="WP_311536438.1">
    <property type="nucleotide sequence ID" value="NZ_JAVRHQ010000036.1"/>
</dbReference>
<comment type="miscellaneous">
    <text evidence="7">The active site is a redox-active disulfide bond.</text>
</comment>
<dbReference type="PANTHER" id="PTHR22912">
    <property type="entry name" value="DISULFIDE OXIDOREDUCTASE"/>
    <property type="match status" value="1"/>
</dbReference>
<dbReference type="Gene3D" id="3.30.390.30">
    <property type="match status" value="1"/>
</dbReference>
<organism evidence="10 11">
    <name type="scientific">Autumnicola tepida</name>
    <dbReference type="NCBI Taxonomy" id="3075595"/>
    <lineage>
        <taxon>Bacteria</taxon>
        <taxon>Pseudomonadati</taxon>
        <taxon>Bacteroidota</taxon>
        <taxon>Flavobacteriia</taxon>
        <taxon>Flavobacteriales</taxon>
        <taxon>Flavobacteriaceae</taxon>
        <taxon>Autumnicola</taxon>
    </lineage>
</organism>
<comment type="caution">
    <text evidence="10">The sequence shown here is derived from an EMBL/GenBank/DDBJ whole genome shotgun (WGS) entry which is preliminary data.</text>
</comment>
<dbReference type="InterPro" id="IPR036188">
    <property type="entry name" value="FAD/NAD-bd_sf"/>
</dbReference>
<keyword evidence="7 10" id="KW-0560">Oxidoreductase</keyword>
<dbReference type="InterPro" id="IPR006258">
    <property type="entry name" value="Lipoamide_DH"/>
</dbReference>
<dbReference type="PANTHER" id="PTHR22912:SF151">
    <property type="entry name" value="DIHYDROLIPOYL DEHYDROGENASE, MITOCHONDRIAL"/>
    <property type="match status" value="1"/>
</dbReference>
<dbReference type="InterPro" id="IPR001100">
    <property type="entry name" value="Pyr_nuc-diS_OxRdtase"/>
</dbReference>
<dbReference type="Pfam" id="PF02852">
    <property type="entry name" value="Pyr_redox_dim"/>
    <property type="match status" value="1"/>
</dbReference>
<dbReference type="PRINTS" id="PR00411">
    <property type="entry name" value="PNDRDTASEI"/>
</dbReference>
<evidence type="ECO:0000313" key="10">
    <source>
        <dbReference type="EMBL" id="MDT0644823.1"/>
    </source>
</evidence>
<dbReference type="InterPro" id="IPR050151">
    <property type="entry name" value="Class-I_Pyr_Nuc-Dis_Oxidored"/>
</dbReference>
<dbReference type="Gene3D" id="3.50.50.60">
    <property type="entry name" value="FAD/NAD(P)-binding domain"/>
    <property type="match status" value="2"/>
</dbReference>
<dbReference type="InterPro" id="IPR023753">
    <property type="entry name" value="FAD/NAD-binding_dom"/>
</dbReference>
<dbReference type="Proteomes" id="UP001262889">
    <property type="component" value="Unassembled WGS sequence"/>
</dbReference>
<evidence type="ECO:0000259" key="9">
    <source>
        <dbReference type="Pfam" id="PF07992"/>
    </source>
</evidence>
<dbReference type="EC" id="1.8.1.4" evidence="2 7"/>
<evidence type="ECO:0000256" key="3">
    <source>
        <dbReference type="ARBA" id="ARBA00022630"/>
    </source>
</evidence>
<dbReference type="EMBL" id="JAVRHQ010000036">
    <property type="protein sequence ID" value="MDT0644823.1"/>
    <property type="molecule type" value="Genomic_DNA"/>
</dbReference>
<dbReference type="InterPro" id="IPR016156">
    <property type="entry name" value="FAD/NAD-linked_Rdtase_dimer_sf"/>
</dbReference>
<keyword evidence="3 7" id="KW-0285">Flavoprotein</keyword>
<evidence type="ECO:0000313" key="11">
    <source>
        <dbReference type="Proteomes" id="UP001262889"/>
    </source>
</evidence>
<protein>
    <recommendedName>
        <fullName evidence="2 7">Dihydrolipoyl dehydrogenase</fullName>
        <ecNumber evidence="2 7">1.8.1.4</ecNumber>
    </recommendedName>
</protein>
<keyword evidence="4 7" id="KW-0274">FAD</keyword>
<keyword evidence="7" id="KW-0676">Redox-active center</keyword>
<dbReference type="InterPro" id="IPR004099">
    <property type="entry name" value="Pyr_nucl-diS_OxRdtase_dimer"/>
</dbReference>
<comment type="similarity">
    <text evidence="1 7">Belongs to the class-I pyridine nucleotide-disulfide oxidoreductase family.</text>
</comment>
<dbReference type="SUPFAM" id="SSF51905">
    <property type="entry name" value="FAD/NAD(P)-binding domain"/>
    <property type="match status" value="1"/>
</dbReference>
<dbReference type="SUPFAM" id="SSF55424">
    <property type="entry name" value="FAD/NAD-linked reductases, dimerisation (C-terminal) domain"/>
    <property type="match status" value="1"/>
</dbReference>
<evidence type="ECO:0000256" key="7">
    <source>
        <dbReference type="RuleBase" id="RU003692"/>
    </source>
</evidence>
<dbReference type="Pfam" id="PF07992">
    <property type="entry name" value="Pyr_redox_2"/>
    <property type="match status" value="1"/>
</dbReference>
<reference evidence="10 11" key="1">
    <citation type="submission" date="2023-09" db="EMBL/GenBank/DDBJ databases">
        <authorList>
            <person name="Rey-Velasco X."/>
        </authorList>
    </citation>
    <scope>NUCLEOTIDE SEQUENCE [LARGE SCALE GENOMIC DNA]</scope>
    <source>
        <strain evidence="10 11">F363</strain>
    </source>
</reference>
<proteinExistence type="inferred from homology"/>
<dbReference type="GO" id="GO:0004148">
    <property type="term" value="F:dihydrolipoyl dehydrogenase (NADH) activity"/>
    <property type="evidence" value="ECO:0007669"/>
    <property type="project" value="UniProtKB-EC"/>
</dbReference>
<accession>A0ABU3CEQ2</accession>
<evidence type="ECO:0000256" key="4">
    <source>
        <dbReference type="ARBA" id="ARBA00022827"/>
    </source>
</evidence>
<evidence type="ECO:0000256" key="6">
    <source>
        <dbReference type="ARBA" id="ARBA00049187"/>
    </source>
</evidence>